<dbReference type="Gene3D" id="3.10.350.10">
    <property type="entry name" value="LysM domain"/>
    <property type="match status" value="3"/>
</dbReference>
<proteinExistence type="predicted"/>
<feature type="domain" description="LysM" evidence="3">
    <location>
        <begin position="495"/>
        <end position="538"/>
    </location>
</feature>
<gene>
    <name evidence="4" type="ORF">SAMN05421693_10755</name>
</gene>
<dbReference type="PROSITE" id="PS51257">
    <property type="entry name" value="PROKAR_LIPOPROTEIN"/>
    <property type="match status" value="1"/>
</dbReference>
<dbReference type="SUPFAM" id="SSF53955">
    <property type="entry name" value="Lysozyme-like"/>
    <property type="match status" value="1"/>
</dbReference>
<protein>
    <submittedName>
        <fullName evidence="4">Membrane-bound lytic murein transglycosylase D</fullName>
    </submittedName>
</protein>
<name>A0A1H9B2B2_9GAMM</name>
<accession>A0A1H9B2B2</accession>
<dbReference type="EMBL" id="FOFO01000007">
    <property type="protein sequence ID" value="SEP82793.1"/>
    <property type="molecule type" value="Genomic_DNA"/>
</dbReference>
<evidence type="ECO:0000313" key="5">
    <source>
        <dbReference type="Proteomes" id="UP000199496"/>
    </source>
</evidence>
<feature type="domain" description="LysM" evidence="3">
    <location>
        <begin position="432"/>
        <end position="476"/>
    </location>
</feature>
<dbReference type="InterPro" id="IPR023346">
    <property type="entry name" value="Lysozyme-like_dom_sf"/>
</dbReference>
<dbReference type="SUPFAM" id="SSF54106">
    <property type="entry name" value="LysM domain"/>
    <property type="match status" value="3"/>
</dbReference>
<dbReference type="RefSeq" id="WP_238375847.1">
    <property type="nucleotide sequence ID" value="NZ_FOFO01000007.1"/>
</dbReference>
<feature type="signal peptide" evidence="2">
    <location>
        <begin position="1"/>
        <end position="34"/>
    </location>
</feature>
<dbReference type="GO" id="GO:0008932">
    <property type="term" value="F:lytic endotransglycosylase activity"/>
    <property type="evidence" value="ECO:0007669"/>
    <property type="project" value="TreeGrafter"/>
</dbReference>
<dbReference type="Pfam" id="PF01464">
    <property type="entry name" value="SLT"/>
    <property type="match status" value="1"/>
</dbReference>
<evidence type="ECO:0000256" key="1">
    <source>
        <dbReference type="SAM" id="MobiDB-lite"/>
    </source>
</evidence>
<feature type="chain" id="PRO_5011599894" evidence="2">
    <location>
        <begin position="35"/>
        <end position="547"/>
    </location>
</feature>
<dbReference type="SMART" id="SM00257">
    <property type="entry name" value="LysM"/>
    <property type="match status" value="3"/>
</dbReference>
<feature type="region of interest" description="Disordered" evidence="1">
    <location>
        <begin position="61"/>
        <end position="81"/>
    </location>
</feature>
<dbReference type="InterPro" id="IPR008258">
    <property type="entry name" value="Transglycosylase_SLT_dom_1"/>
</dbReference>
<keyword evidence="2" id="KW-0732">Signal</keyword>
<dbReference type="CDD" id="cd16894">
    <property type="entry name" value="MltD-like"/>
    <property type="match status" value="1"/>
</dbReference>
<evidence type="ECO:0000256" key="2">
    <source>
        <dbReference type="SAM" id="SignalP"/>
    </source>
</evidence>
<keyword evidence="5" id="KW-1185">Reference proteome</keyword>
<feature type="region of interest" description="Disordered" evidence="1">
    <location>
        <begin position="410"/>
        <end position="429"/>
    </location>
</feature>
<feature type="domain" description="LysM" evidence="3">
    <location>
        <begin position="364"/>
        <end position="407"/>
    </location>
</feature>
<evidence type="ECO:0000313" key="4">
    <source>
        <dbReference type="EMBL" id="SEP82793.1"/>
    </source>
</evidence>
<dbReference type="PANTHER" id="PTHR33734:SF22">
    <property type="entry name" value="MEMBRANE-BOUND LYTIC MUREIN TRANSGLYCOSYLASE D"/>
    <property type="match status" value="1"/>
</dbReference>
<dbReference type="AlphaFoldDB" id="A0A1H9B2B2"/>
<dbReference type="CDD" id="cd00118">
    <property type="entry name" value="LysM"/>
    <property type="match status" value="3"/>
</dbReference>
<dbReference type="InterPro" id="IPR018392">
    <property type="entry name" value="LysM"/>
</dbReference>
<sequence>MARYSTDLMRKNTPQMLRGSVLGAVSLLLLSACATLDGPGSVSDDPRSGGDAHADILRDTAEATAGHPPSQRRAPAPRPLDAQPVSADEAFWLRVRQGLAMPDKRNNDRVLHYIRWHQQHSDYLGQVLARAEPYLHYILEEIEARDLPAELLLLPVVESAYRSDVYSSGQAAGIWQFIPSTGRHFGLHQNWWYDGRKDIHASTQAALNYLAQLNQRFDGDWLLALAAYNAGQGTVGRAIARNASLGRPTDYWNLDLPRETQHYVPRLLALQVIVSDPKRYGVGLWPVPDEPRLGLVELEGQMALSVAADLADLSLDDIMQLNPGFQRWATPPDGPHHLLLPLDRVAPFQAALATLPPDQHISWVRHQVQPGETLGHIAERYDTTIAQVQQANNLRGHIIRAGADLMIPVPKDNTQSRSDHGSQSAPASYHRVHHQVQPGDTLWALSRTHGVPVQSLAAWNRIAHDAPLRPGQNLIIHQTLTTTPASASGYPSNTKTYIVQPGDSLSSISRRFGVRVSDIQQWNQLPDHRIWPGQSLQLHLDVQARGN</sequence>
<reference evidence="4 5" key="1">
    <citation type="submission" date="2016-10" db="EMBL/GenBank/DDBJ databases">
        <authorList>
            <person name="de Groot N.N."/>
        </authorList>
    </citation>
    <scope>NUCLEOTIDE SEQUENCE [LARGE SCALE GENOMIC DNA]</scope>
    <source>
        <strain evidence="4 5">B7-7</strain>
    </source>
</reference>
<dbReference type="Pfam" id="PF01476">
    <property type="entry name" value="LysM"/>
    <property type="match status" value="3"/>
</dbReference>
<dbReference type="InterPro" id="IPR036779">
    <property type="entry name" value="LysM_dom_sf"/>
</dbReference>
<organism evidence="4 5">
    <name type="scientific">Ectothiorhodospira magna</name>
    <dbReference type="NCBI Taxonomy" id="867345"/>
    <lineage>
        <taxon>Bacteria</taxon>
        <taxon>Pseudomonadati</taxon>
        <taxon>Pseudomonadota</taxon>
        <taxon>Gammaproteobacteria</taxon>
        <taxon>Chromatiales</taxon>
        <taxon>Ectothiorhodospiraceae</taxon>
        <taxon>Ectothiorhodospira</taxon>
    </lineage>
</organism>
<dbReference type="STRING" id="867345.SAMN05421693_10755"/>
<evidence type="ECO:0000259" key="3">
    <source>
        <dbReference type="PROSITE" id="PS51782"/>
    </source>
</evidence>
<dbReference type="Gene3D" id="1.10.530.10">
    <property type="match status" value="1"/>
</dbReference>
<dbReference type="PANTHER" id="PTHR33734">
    <property type="entry name" value="LYSM DOMAIN-CONTAINING GPI-ANCHORED PROTEIN 2"/>
    <property type="match status" value="1"/>
</dbReference>
<dbReference type="PROSITE" id="PS51782">
    <property type="entry name" value="LYSM"/>
    <property type="match status" value="3"/>
</dbReference>
<dbReference type="Proteomes" id="UP000199496">
    <property type="component" value="Unassembled WGS sequence"/>
</dbReference>
<feature type="compositionally biased region" description="Polar residues" evidence="1">
    <location>
        <begin position="412"/>
        <end position="426"/>
    </location>
</feature>